<dbReference type="Proteomes" id="UP001652622">
    <property type="component" value="Unplaced"/>
</dbReference>
<organism evidence="2 3">
    <name type="scientific">Pantherophis guttatus</name>
    <name type="common">Corn snake</name>
    <name type="synonym">Elaphe guttata</name>
    <dbReference type="NCBI Taxonomy" id="94885"/>
    <lineage>
        <taxon>Eukaryota</taxon>
        <taxon>Metazoa</taxon>
        <taxon>Chordata</taxon>
        <taxon>Craniata</taxon>
        <taxon>Vertebrata</taxon>
        <taxon>Euteleostomi</taxon>
        <taxon>Lepidosauria</taxon>
        <taxon>Squamata</taxon>
        <taxon>Bifurcata</taxon>
        <taxon>Unidentata</taxon>
        <taxon>Episquamata</taxon>
        <taxon>Toxicofera</taxon>
        <taxon>Serpentes</taxon>
        <taxon>Colubroidea</taxon>
        <taxon>Colubridae</taxon>
        <taxon>Colubrinae</taxon>
        <taxon>Pantherophis</taxon>
    </lineage>
</organism>
<keyword evidence="1" id="KW-0732">Signal</keyword>
<protein>
    <submittedName>
        <fullName evidence="3">Small serum protein 4-like</fullName>
    </submittedName>
</protein>
<sequence length="89" mass="9876">MKVFFILIIFSLMLATCQGHCIANTVLAKYKDGKEVPPSTCPDMHDGREHLFGSTWSMGNFRCECRTNGLLCCETSDATVESMTLPPNL</sequence>
<evidence type="ECO:0000256" key="1">
    <source>
        <dbReference type="SAM" id="SignalP"/>
    </source>
</evidence>
<gene>
    <name evidence="3" type="primary">LOC117657730</name>
</gene>
<feature type="signal peptide" evidence="1">
    <location>
        <begin position="1"/>
        <end position="19"/>
    </location>
</feature>
<proteinExistence type="predicted"/>
<dbReference type="GeneID" id="117657730"/>
<keyword evidence="2" id="KW-1185">Reference proteome</keyword>
<accession>A0ABM3YT99</accession>
<feature type="chain" id="PRO_5046058148" evidence="1">
    <location>
        <begin position="20"/>
        <end position="89"/>
    </location>
</feature>
<name>A0ABM3YT99_PANGU</name>
<reference evidence="3" key="1">
    <citation type="submission" date="2025-08" db="UniProtKB">
        <authorList>
            <consortium name="RefSeq"/>
        </authorList>
    </citation>
    <scope>IDENTIFICATION</scope>
    <source>
        <tissue evidence="3">Blood</tissue>
    </source>
</reference>
<evidence type="ECO:0000313" key="3">
    <source>
        <dbReference type="RefSeq" id="XP_060539339.1"/>
    </source>
</evidence>
<evidence type="ECO:0000313" key="2">
    <source>
        <dbReference type="Proteomes" id="UP001652622"/>
    </source>
</evidence>
<dbReference type="Gene3D" id="2.10.70.10">
    <property type="entry name" value="Complement Module, domain 1"/>
    <property type="match status" value="1"/>
</dbReference>
<dbReference type="RefSeq" id="XP_060539339.1">
    <property type="nucleotide sequence ID" value="XM_060683356.1"/>
</dbReference>